<dbReference type="EMBL" id="LJKE01000045">
    <property type="protein sequence ID" value="KZD65969.1"/>
    <property type="molecule type" value="Genomic_DNA"/>
</dbReference>
<comment type="caution">
    <text evidence="1">The sequence shown here is derived from an EMBL/GenBank/DDBJ whole genome shotgun (WGS) entry which is preliminary data.</text>
</comment>
<dbReference type="RefSeq" id="WP_063261188.1">
    <property type="nucleotide sequence ID" value="NZ_LJKE01000045.1"/>
</dbReference>
<evidence type="ECO:0000313" key="1">
    <source>
        <dbReference type="EMBL" id="KZD65969.1"/>
    </source>
</evidence>
<accession>A0A164NXK6</accession>
<proteinExistence type="predicted"/>
<reference evidence="1 2" key="1">
    <citation type="submission" date="2015-09" db="EMBL/GenBank/DDBJ databases">
        <title>Bacillus cereus food isolates.</title>
        <authorList>
            <person name="Boekhorst J."/>
        </authorList>
    </citation>
    <scope>NUCLEOTIDE SEQUENCE [LARGE SCALE GENOMIC DNA]</scope>
    <source>
        <strain evidence="1 2">B4088</strain>
    </source>
</reference>
<dbReference type="PATRIC" id="fig|1396.535.peg.1759"/>
<gene>
    <name evidence="1" type="ORF">B4088_2726</name>
</gene>
<name>A0A164NXK6_BACCE</name>
<dbReference type="AlphaFoldDB" id="A0A164NXK6"/>
<protein>
    <submittedName>
        <fullName evidence="1">Uncharacterized protein</fullName>
    </submittedName>
</protein>
<dbReference type="Proteomes" id="UP000076482">
    <property type="component" value="Unassembled WGS sequence"/>
</dbReference>
<organism evidence="1 2">
    <name type="scientific">Bacillus cereus</name>
    <dbReference type="NCBI Taxonomy" id="1396"/>
    <lineage>
        <taxon>Bacteria</taxon>
        <taxon>Bacillati</taxon>
        <taxon>Bacillota</taxon>
        <taxon>Bacilli</taxon>
        <taxon>Bacillales</taxon>
        <taxon>Bacillaceae</taxon>
        <taxon>Bacillus</taxon>
        <taxon>Bacillus cereus group</taxon>
    </lineage>
</organism>
<sequence>MKTIKTINTTNKLMNIEVTEVEVQRLYTTQPVYHMHYIQNGVTQRIVLPIHLDQTFTDKLVESGLERSEGKSFTFTTEYMFEKFSIDFKENTTKLTMVNRFGVKSSLELDNDEFNKVVHMLNWLETFDKKETSRIGIVSVEPESIELIPFKVKTFAEDCSIVLEQVASNNPIELAV</sequence>
<evidence type="ECO:0000313" key="2">
    <source>
        <dbReference type="Proteomes" id="UP000076482"/>
    </source>
</evidence>